<dbReference type="InterPro" id="IPR025303">
    <property type="entry name" value="PdaC"/>
</dbReference>
<feature type="region of interest" description="Disordered" evidence="1">
    <location>
        <begin position="22"/>
        <end position="44"/>
    </location>
</feature>
<keyword evidence="2" id="KW-0732">Signal</keyword>
<dbReference type="InterPro" id="IPR021729">
    <property type="entry name" value="DUF3298"/>
</dbReference>
<gene>
    <name evidence="5" type="ORF">ACFSDX_03305</name>
</gene>
<evidence type="ECO:0000259" key="3">
    <source>
        <dbReference type="Pfam" id="PF11738"/>
    </source>
</evidence>
<reference evidence="6" key="1">
    <citation type="journal article" date="2019" name="Int. J. Syst. Evol. Microbiol.">
        <title>The Global Catalogue of Microorganisms (GCM) 10K type strain sequencing project: providing services to taxonomists for standard genome sequencing and annotation.</title>
        <authorList>
            <consortium name="The Broad Institute Genomics Platform"/>
            <consortium name="The Broad Institute Genome Sequencing Center for Infectious Disease"/>
            <person name="Wu L."/>
            <person name="Ma J."/>
        </authorList>
    </citation>
    <scope>NUCLEOTIDE SEQUENCE [LARGE SCALE GENOMIC DNA]</scope>
    <source>
        <strain evidence="6">CGMCC 1.15795</strain>
    </source>
</reference>
<feature type="chain" id="PRO_5045300480" evidence="2">
    <location>
        <begin position="16"/>
        <end position="415"/>
    </location>
</feature>
<comment type="caution">
    <text evidence="5">The sequence shown here is derived from an EMBL/GenBank/DDBJ whole genome shotgun (WGS) entry which is preliminary data.</text>
</comment>
<dbReference type="PROSITE" id="PS51257">
    <property type="entry name" value="PROKAR_LIPOPROTEIN"/>
    <property type="match status" value="1"/>
</dbReference>
<evidence type="ECO:0000313" key="6">
    <source>
        <dbReference type="Proteomes" id="UP001597197"/>
    </source>
</evidence>
<evidence type="ECO:0000256" key="2">
    <source>
        <dbReference type="SAM" id="SignalP"/>
    </source>
</evidence>
<organism evidence="5 6">
    <name type="scientific">Hymenobacter bucti</name>
    <dbReference type="NCBI Taxonomy" id="1844114"/>
    <lineage>
        <taxon>Bacteria</taxon>
        <taxon>Pseudomonadati</taxon>
        <taxon>Bacteroidota</taxon>
        <taxon>Cytophagia</taxon>
        <taxon>Cytophagales</taxon>
        <taxon>Hymenobacteraceae</taxon>
        <taxon>Hymenobacter</taxon>
    </lineage>
</organism>
<dbReference type="Pfam" id="PF13739">
    <property type="entry name" value="PdaC"/>
    <property type="match status" value="1"/>
</dbReference>
<dbReference type="Pfam" id="PF11738">
    <property type="entry name" value="DUF3298"/>
    <property type="match status" value="1"/>
</dbReference>
<dbReference type="RefSeq" id="WP_382311755.1">
    <property type="nucleotide sequence ID" value="NZ_JBHUFD010000001.1"/>
</dbReference>
<name>A0ABW4QQC3_9BACT</name>
<evidence type="ECO:0000259" key="4">
    <source>
        <dbReference type="Pfam" id="PF13739"/>
    </source>
</evidence>
<feature type="domain" description="Deacetylase PdaC" evidence="4">
    <location>
        <begin position="228"/>
        <end position="299"/>
    </location>
</feature>
<dbReference type="EMBL" id="JBHUFD010000001">
    <property type="protein sequence ID" value="MFD1871436.1"/>
    <property type="molecule type" value="Genomic_DNA"/>
</dbReference>
<evidence type="ECO:0000313" key="5">
    <source>
        <dbReference type="EMBL" id="MFD1871436.1"/>
    </source>
</evidence>
<sequence length="415" mass="43852">MKPSLCALAALLALAACHSQPNQPTAGDAASPATTPTAGQAAVANSPGTSYQVYRALLPGQADSITLHLVSAPRSASNADLAGHYGSYYGPAAHPYSLMGQPSAAPDSVILFDTSPEKAVGTGGDNLFWRLQRQAGRGDLAGTVGGQPVRLRAVAPAAGALTFAVRYFADSAAAFPKEAKSPLGRISVQALVPLGGNEAARTTLEASMLRDLRGDTLDGLPTITLTALYKQQRQQFFKEYRQDATDSRPAPADTAGIGPYGIGMSYEDQTATYVLYQQGSLLSLGFFHYNFSGGAHGNYALTPASYDLRTGRRLRYDDIFKPTAAQQLPALLGQAVRPEVGLQPGEPLDKQLFVSKMPVTHQVYLTATGAIFVYQPYEIASYAQGEIHVFVPLSALRPLLRDGLPLPAASNVAAR</sequence>
<protein>
    <submittedName>
        <fullName evidence="5">DUF3298 domain-containing protein</fullName>
    </submittedName>
</protein>
<dbReference type="Gene3D" id="3.30.565.40">
    <property type="entry name" value="Fervidobacterium nodosum Rt17-B1 like"/>
    <property type="match status" value="1"/>
</dbReference>
<dbReference type="InterPro" id="IPR037126">
    <property type="entry name" value="PdaC/RsiV-like_sf"/>
</dbReference>
<feature type="signal peptide" evidence="2">
    <location>
        <begin position="1"/>
        <end position="15"/>
    </location>
</feature>
<feature type="domain" description="DUF3298" evidence="3">
    <location>
        <begin position="317"/>
        <end position="394"/>
    </location>
</feature>
<evidence type="ECO:0000256" key="1">
    <source>
        <dbReference type="SAM" id="MobiDB-lite"/>
    </source>
</evidence>
<dbReference type="Gene3D" id="3.90.640.20">
    <property type="entry name" value="Heat-shock cognate protein, ATPase"/>
    <property type="match status" value="1"/>
</dbReference>
<keyword evidence="6" id="KW-1185">Reference proteome</keyword>
<accession>A0ABW4QQC3</accession>
<proteinExistence type="predicted"/>
<dbReference type="Proteomes" id="UP001597197">
    <property type="component" value="Unassembled WGS sequence"/>
</dbReference>